<evidence type="ECO:0000256" key="1">
    <source>
        <dbReference type="SAM" id="MobiDB-lite"/>
    </source>
</evidence>
<proteinExistence type="predicted"/>
<dbReference type="EnsemblMetazoa" id="CapteT217989">
    <property type="protein sequence ID" value="CapteP217989"/>
    <property type="gene ID" value="CapteG217989"/>
</dbReference>
<feature type="region of interest" description="Disordered" evidence="1">
    <location>
        <begin position="1"/>
        <end position="25"/>
    </location>
</feature>
<reference evidence="4" key="1">
    <citation type="submission" date="2012-12" db="EMBL/GenBank/DDBJ databases">
        <authorList>
            <person name="Hellsten U."/>
            <person name="Grimwood J."/>
            <person name="Chapman J.A."/>
            <person name="Shapiro H."/>
            <person name="Aerts A."/>
            <person name="Otillar R.P."/>
            <person name="Terry A.Y."/>
            <person name="Boore J.L."/>
            <person name="Simakov O."/>
            <person name="Marletaz F."/>
            <person name="Cho S.-J."/>
            <person name="Edsinger-Gonzales E."/>
            <person name="Havlak P."/>
            <person name="Kuo D.-H."/>
            <person name="Larsson T."/>
            <person name="Lv J."/>
            <person name="Arendt D."/>
            <person name="Savage R."/>
            <person name="Osoegawa K."/>
            <person name="de Jong P."/>
            <person name="Lindberg D.R."/>
            <person name="Seaver E.C."/>
            <person name="Weisblat D.A."/>
            <person name="Putnam N.H."/>
            <person name="Grigoriev I.V."/>
            <person name="Rokhsar D.S."/>
        </authorList>
    </citation>
    <scope>NUCLEOTIDE SEQUENCE</scope>
    <source>
        <strain evidence="4">I ESC-2004</strain>
    </source>
</reference>
<sequence>MNAGQVLSNMRVKLSNETESESNERKAIVLSNIRVKLSNETESESNERRAKVLKRISNESSDQTKKRPEYGQRQMRQKRSLTQNDDDILSANAFDIYAITISNNDHRLIGYSAVFLLEMKKVGLYTQLNLANEQESIRYHKSCTVWRVNAICNNKSMSIGIEIGMIDCTVEYNMCEMNDANGDGKCHVLCELKDWQVGQPFNLLLLIKGDSDMELCAVEANLKPWKQGRNVIEDWNSKHIAINE</sequence>
<evidence type="ECO:0000313" key="3">
    <source>
        <dbReference type="EnsemblMetazoa" id="CapteP217989"/>
    </source>
</evidence>
<dbReference type="Proteomes" id="UP000014760">
    <property type="component" value="Unassembled WGS sequence"/>
</dbReference>
<name>R7T8B8_CAPTE</name>
<evidence type="ECO:0000313" key="2">
    <source>
        <dbReference type="EMBL" id="ELT89924.1"/>
    </source>
</evidence>
<protein>
    <submittedName>
        <fullName evidence="2 3">Uncharacterized protein</fullName>
    </submittedName>
</protein>
<dbReference type="EMBL" id="AMQN01014634">
    <property type="status" value="NOT_ANNOTATED_CDS"/>
    <property type="molecule type" value="Genomic_DNA"/>
</dbReference>
<accession>R7T8B8</accession>
<keyword evidence="4" id="KW-1185">Reference proteome</keyword>
<gene>
    <name evidence="2" type="ORF">CAPTEDRAFT_217989</name>
</gene>
<evidence type="ECO:0000313" key="4">
    <source>
        <dbReference type="Proteomes" id="UP000014760"/>
    </source>
</evidence>
<dbReference type="HOGENOM" id="CLU_1138954_0_0_1"/>
<feature type="region of interest" description="Disordered" evidence="1">
    <location>
        <begin position="39"/>
        <end position="82"/>
    </location>
</feature>
<organism evidence="2">
    <name type="scientific">Capitella teleta</name>
    <name type="common">Polychaete worm</name>
    <dbReference type="NCBI Taxonomy" id="283909"/>
    <lineage>
        <taxon>Eukaryota</taxon>
        <taxon>Metazoa</taxon>
        <taxon>Spiralia</taxon>
        <taxon>Lophotrochozoa</taxon>
        <taxon>Annelida</taxon>
        <taxon>Polychaeta</taxon>
        <taxon>Sedentaria</taxon>
        <taxon>Scolecida</taxon>
        <taxon>Capitellidae</taxon>
        <taxon>Capitella</taxon>
    </lineage>
</organism>
<reference evidence="3" key="3">
    <citation type="submission" date="2015-06" db="UniProtKB">
        <authorList>
            <consortium name="EnsemblMetazoa"/>
        </authorList>
    </citation>
    <scope>IDENTIFICATION</scope>
</reference>
<reference evidence="2 4" key="2">
    <citation type="journal article" date="2013" name="Nature">
        <title>Insights into bilaterian evolution from three spiralian genomes.</title>
        <authorList>
            <person name="Simakov O."/>
            <person name="Marletaz F."/>
            <person name="Cho S.J."/>
            <person name="Edsinger-Gonzales E."/>
            <person name="Havlak P."/>
            <person name="Hellsten U."/>
            <person name="Kuo D.H."/>
            <person name="Larsson T."/>
            <person name="Lv J."/>
            <person name="Arendt D."/>
            <person name="Savage R."/>
            <person name="Osoegawa K."/>
            <person name="de Jong P."/>
            <person name="Grimwood J."/>
            <person name="Chapman J.A."/>
            <person name="Shapiro H."/>
            <person name="Aerts A."/>
            <person name="Otillar R.P."/>
            <person name="Terry A.Y."/>
            <person name="Boore J.L."/>
            <person name="Grigoriev I.V."/>
            <person name="Lindberg D.R."/>
            <person name="Seaver E.C."/>
            <person name="Weisblat D.A."/>
            <person name="Putnam N.H."/>
            <person name="Rokhsar D.S."/>
        </authorList>
    </citation>
    <scope>NUCLEOTIDE SEQUENCE</scope>
    <source>
        <strain evidence="2 4">I ESC-2004</strain>
    </source>
</reference>
<dbReference type="AlphaFoldDB" id="R7T8B8"/>
<dbReference type="EMBL" id="KB311121">
    <property type="protein sequence ID" value="ELT89924.1"/>
    <property type="molecule type" value="Genomic_DNA"/>
</dbReference>